<dbReference type="InterPro" id="IPR025269">
    <property type="entry name" value="SAM-like_dom"/>
</dbReference>
<reference evidence="3" key="1">
    <citation type="journal article" date="2012" name="PLoS ONE">
        <title>Gene sets for utilization of primary and secondary nutrition supplies in the distal gut of endangered iberian lynx.</title>
        <authorList>
            <person name="Alcaide M."/>
            <person name="Messina E."/>
            <person name="Richter M."/>
            <person name="Bargiela R."/>
            <person name="Peplies J."/>
            <person name="Huws S.A."/>
            <person name="Newbold C.J."/>
            <person name="Golyshin P.N."/>
            <person name="Simon M.A."/>
            <person name="Lopez G."/>
            <person name="Yakimov M.M."/>
            <person name="Ferrer M."/>
        </authorList>
    </citation>
    <scope>NUCLEOTIDE SEQUENCE</scope>
</reference>
<sequence length="215" mass="25486">MSVISKMRVYAPNLTFDDINKEWLDDYYLYLRKELDNNDNTAYKNMAVLKKYVRMAYKDGYMDENPFDEWMIWKIKTNCVYLIEEELETLVDLYRHGRLEYKLHKTLEFFLFMCFSSLHIGDVKRLQLEQFSDTSFTYFRMKLKNRKPEPIVVPISAPLASLLREIVGHATYCAHFFNLYKKSRTCQGTGLFLYTRDSLITTSMPAAQSHPDAIL</sequence>
<feature type="domain" description="Phage integrase SAM-like" evidence="2">
    <location>
        <begin position="2"/>
        <end position="69"/>
    </location>
</feature>
<dbReference type="EMBL" id="AMCI01003317">
    <property type="protein sequence ID" value="EJX00577.1"/>
    <property type="molecule type" value="Genomic_DNA"/>
</dbReference>
<dbReference type="Pfam" id="PF13102">
    <property type="entry name" value="Phage_int_SAM_5"/>
    <property type="match status" value="1"/>
</dbReference>
<accession>J9G038</accession>
<evidence type="ECO:0000313" key="3">
    <source>
        <dbReference type="EMBL" id="EJX00577.1"/>
    </source>
</evidence>
<dbReference type="AlphaFoldDB" id="J9G038"/>
<comment type="caution">
    <text evidence="3">The sequence shown here is derived from an EMBL/GenBank/DDBJ whole genome shotgun (WGS) entry which is preliminary data.</text>
</comment>
<evidence type="ECO:0000259" key="2">
    <source>
        <dbReference type="Pfam" id="PF13102"/>
    </source>
</evidence>
<proteinExistence type="predicted"/>
<dbReference type="GO" id="GO:0003677">
    <property type="term" value="F:DNA binding"/>
    <property type="evidence" value="ECO:0007669"/>
    <property type="project" value="UniProtKB-KW"/>
</dbReference>
<dbReference type="InterPro" id="IPR011010">
    <property type="entry name" value="DNA_brk_join_enz"/>
</dbReference>
<gene>
    <name evidence="3" type="ORF">EVA_11329</name>
</gene>
<organism evidence="3">
    <name type="scientific">gut metagenome</name>
    <dbReference type="NCBI Taxonomy" id="749906"/>
    <lineage>
        <taxon>unclassified sequences</taxon>
        <taxon>metagenomes</taxon>
        <taxon>organismal metagenomes</taxon>
    </lineage>
</organism>
<protein>
    <submittedName>
        <fullName evidence="3">Integrase</fullName>
    </submittedName>
</protein>
<dbReference type="InterPro" id="IPR010998">
    <property type="entry name" value="Integrase_recombinase_N"/>
</dbReference>
<name>J9G038_9ZZZZ</name>
<keyword evidence="1" id="KW-0238">DNA-binding</keyword>
<dbReference type="SUPFAM" id="SSF56349">
    <property type="entry name" value="DNA breaking-rejoining enzymes"/>
    <property type="match status" value="1"/>
</dbReference>
<dbReference type="Gene3D" id="1.10.150.130">
    <property type="match status" value="1"/>
</dbReference>
<evidence type="ECO:0000256" key="1">
    <source>
        <dbReference type="ARBA" id="ARBA00023125"/>
    </source>
</evidence>